<reference evidence="2 3" key="1">
    <citation type="journal article" date="2015" name="Genome Announc.">
        <title>Complete Genome Sequence of Polypropylene Glycol- and Polyethylene Glycol-Degrading Sphingopyxis macrogoltabida Strain EY-1.</title>
        <authorList>
            <person name="Ohtsubo Y."/>
            <person name="Nagata Y."/>
            <person name="Numata M."/>
            <person name="Tsuchikane K."/>
            <person name="Hosoyama A."/>
            <person name="Yamazoe A."/>
            <person name="Tsuda M."/>
            <person name="Fujita N."/>
            <person name="Kawai F."/>
        </authorList>
    </citation>
    <scope>NUCLEOTIDE SEQUENCE [LARGE SCALE GENOMIC DNA]</scope>
    <source>
        <strain evidence="2 3">EY-1</strain>
    </source>
</reference>
<dbReference type="PATRIC" id="fig|33050.5.peg.4651"/>
<dbReference type="OrthoDB" id="7191115at2"/>
<dbReference type="KEGG" id="smag:AN936_22480"/>
<dbReference type="EMBL" id="CP012700">
    <property type="protein sequence ID" value="ALH83021.1"/>
    <property type="molecule type" value="Genomic_DNA"/>
</dbReference>
<dbReference type="InterPro" id="IPR009956">
    <property type="entry name" value="Post-segregation_anti-tox_CcdA"/>
</dbReference>
<dbReference type="AlphaFoldDB" id="A0A0N9V5L0"/>
<proteinExistence type="predicted"/>
<organism evidence="2 3">
    <name type="scientific">Sphingopyxis macrogoltabida</name>
    <name type="common">Sphingomonas macrogoltabidus</name>
    <dbReference type="NCBI Taxonomy" id="33050"/>
    <lineage>
        <taxon>Bacteria</taxon>
        <taxon>Pseudomonadati</taxon>
        <taxon>Pseudomonadota</taxon>
        <taxon>Alphaproteobacteria</taxon>
        <taxon>Sphingomonadales</taxon>
        <taxon>Sphingomonadaceae</taxon>
        <taxon>Sphingopyxis</taxon>
    </lineage>
</organism>
<evidence type="ECO:0000313" key="2">
    <source>
        <dbReference type="EMBL" id="ALH83021.1"/>
    </source>
</evidence>
<dbReference type="Pfam" id="PF07362">
    <property type="entry name" value="CcdA"/>
    <property type="match status" value="1"/>
</dbReference>
<dbReference type="RefSeq" id="WP_054589986.1">
    <property type="nucleotide sequence ID" value="NZ_CP012700.1"/>
</dbReference>
<sequence length="87" mass="9586">MNRPAARVDRGGKAALKRPTNVSLSVPLVDEAKRLGLNVSEACQAGLAAEVKKAREKAWLEENRAAIESSNEYVRKHGLPLAKYRLF</sequence>
<dbReference type="Proteomes" id="UP000058074">
    <property type="component" value="Chromosome"/>
</dbReference>
<protein>
    <submittedName>
        <fullName evidence="2">Post-segregation antitoxin CcdA</fullName>
    </submittedName>
</protein>
<evidence type="ECO:0000256" key="1">
    <source>
        <dbReference type="ARBA" id="ARBA00022649"/>
    </source>
</evidence>
<accession>A0A0N9V5L0</accession>
<evidence type="ECO:0000313" key="3">
    <source>
        <dbReference type="Proteomes" id="UP000058074"/>
    </source>
</evidence>
<keyword evidence="1" id="KW-1277">Toxin-antitoxin system</keyword>
<gene>
    <name evidence="2" type="ORF">AN936_22480</name>
</gene>
<name>A0A0N9V5L0_SPHMC</name>